<protein>
    <recommendedName>
        <fullName evidence="1">DUF6894 domain-containing protein</fullName>
    </recommendedName>
</protein>
<dbReference type="RefSeq" id="WP_245521229.1">
    <property type="nucleotide sequence ID" value="NZ_SMBI01000037.1"/>
</dbReference>
<organism evidence="2 3">
    <name type="scientific">Rhizobium laguerreae</name>
    <dbReference type="NCBI Taxonomy" id="1076926"/>
    <lineage>
        <taxon>Bacteria</taxon>
        <taxon>Pseudomonadati</taxon>
        <taxon>Pseudomonadota</taxon>
        <taxon>Alphaproteobacteria</taxon>
        <taxon>Hyphomicrobiales</taxon>
        <taxon>Rhizobiaceae</taxon>
        <taxon>Rhizobium/Agrobacterium group</taxon>
        <taxon>Rhizobium</taxon>
    </lineage>
</organism>
<feature type="domain" description="DUF6894" evidence="1">
    <location>
        <begin position="3"/>
        <end position="71"/>
    </location>
</feature>
<proteinExistence type="predicted"/>
<dbReference type="AlphaFoldDB" id="A0AAX2QB72"/>
<reference evidence="2 3" key="1">
    <citation type="submission" date="2019-03" db="EMBL/GenBank/DDBJ databases">
        <title>Genomic Encyclopedia of Type Strains, Phase IV (KMG-V): Genome sequencing to study the core and pangenomes of soil and plant-associated prokaryotes.</title>
        <authorList>
            <person name="Whitman W."/>
        </authorList>
    </citation>
    <scope>NUCLEOTIDE SEQUENCE [LARGE SCALE GENOMIC DNA]</scope>
    <source>
        <strain evidence="2 3">FB403</strain>
    </source>
</reference>
<gene>
    <name evidence="2" type="ORF">EV131_13718</name>
</gene>
<dbReference type="Pfam" id="PF21834">
    <property type="entry name" value="DUF6894"/>
    <property type="match status" value="1"/>
</dbReference>
<name>A0AAX2QB72_9HYPH</name>
<dbReference type="Proteomes" id="UP000295021">
    <property type="component" value="Unassembled WGS sequence"/>
</dbReference>
<comment type="caution">
    <text evidence="2">The sequence shown here is derived from an EMBL/GenBank/DDBJ whole genome shotgun (WGS) entry which is preliminary data.</text>
</comment>
<evidence type="ECO:0000259" key="1">
    <source>
        <dbReference type="Pfam" id="PF21834"/>
    </source>
</evidence>
<dbReference type="InterPro" id="IPR054189">
    <property type="entry name" value="DUF6894"/>
</dbReference>
<accession>A0AAX2QB72</accession>
<dbReference type="EMBL" id="SMBI01000037">
    <property type="protein sequence ID" value="TCU11656.1"/>
    <property type="molecule type" value="Genomic_DNA"/>
</dbReference>
<evidence type="ECO:0000313" key="2">
    <source>
        <dbReference type="EMBL" id="TCU11656.1"/>
    </source>
</evidence>
<evidence type="ECO:0000313" key="3">
    <source>
        <dbReference type="Proteomes" id="UP000295021"/>
    </source>
</evidence>
<sequence length="111" mass="12031">MARYFFNVHDGISIPDTVGSEHSDLQSARVEAVETIAERLRGVLLKKADVSAWLMNVTDEQGVTVIVLSFTAAVQVVDQVYLAAQESDASQNCQNRTEDMAPLGLKTCSGT</sequence>